<dbReference type="PANTHER" id="PTHR37540:SF9">
    <property type="entry name" value="ZN(2)-C6 FUNGAL-TYPE DOMAIN-CONTAINING PROTEIN"/>
    <property type="match status" value="1"/>
</dbReference>
<dbReference type="PANTHER" id="PTHR37540">
    <property type="entry name" value="TRANSCRIPTION FACTOR (ACR-2), PUTATIVE-RELATED-RELATED"/>
    <property type="match status" value="1"/>
</dbReference>
<name>A0A8H7YME5_AJECA</name>
<dbReference type="VEuPathDB" id="FungiDB:I7I52_05690"/>
<protein>
    <submittedName>
        <fullName evidence="1">Uncharacterized protein</fullName>
    </submittedName>
</protein>
<dbReference type="EMBL" id="JAEVHI010000004">
    <property type="protein sequence ID" value="KAG5294142.1"/>
    <property type="molecule type" value="Genomic_DNA"/>
</dbReference>
<dbReference type="InterPro" id="IPR021858">
    <property type="entry name" value="Fun_TF"/>
</dbReference>
<gene>
    <name evidence="1" type="ORF">I7I52_05690</name>
</gene>
<evidence type="ECO:0000313" key="2">
    <source>
        <dbReference type="Proteomes" id="UP000670092"/>
    </source>
</evidence>
<evidence type="ECO:0000313" key="1">
    <source>
        <dbReference type="EMBL" id="KAG5294142.1"/>
    </source>
</evidence>
<proteinExistence type="predicted"/>
<dbReference type="Pfam" id="PF11951">
    <property type="entry name" value="Fungal_trans_2"/>
    <property type="match status" value="1"/>
</dbReference>
<sequence length="462" mass="52439">MPLQFIDQSPSGITSSDRRLIRSHVMRGKNTGKQRQSSKKHGNVAELRRMINASKPAYTIQRPIYWGDLCITSFPKELDSESTALMHRWFFDISDALFPPQFCTKFDIIRSIWVNHILADEAYFHSTLAISASYVDFFQRKPTVSSKTLHHISEAYALVNIKLSGPDSVSDDAIAAVVSLAIYQQIHHEPATGLVHFHGLYRMIQLRGGISRFLEENRALALKPLRLDVELAMQNGTGTLFHRSEVPVHPILCDPDAGSRRYPVGVLWVPLMLDMFTFSTLLNEVETKQRLRLDPLDYTETILSLLYRLVEVSPLRHVPTKPARLYGDVTYLAMLGFMTTLLPEYARDGPSCPLISDRLGSAMKDLSIRPVEPSDTDPPFLLWILFISGISVLDLKDCHWLLSLIRDTCESLELDDWGSIQRQLSNFPWIFALHEVPAYRLWKMVQLGSRDISLEISSLGSS</sequence>
<accession>A0A8H7YME5</accession>
<dbReference type="AlphaFoldDB" id="A0A8H7YME5"/>
<dbReference type="OrthoDB" id="4158087at2759"/>
<organism evidence="1 2">
    <name type="scientific">Ajellomyces capsulatus</name>
    <name type="common">Darling's disease fungus</name>
    <name type="synonym">Histoplasma capsulatum</name>
    <dbReference type="NCBI Taxonomy" id="5037"/>
    <lineage>
        <taxon>Eukaryota</taxon>
        <taxon>Fungi</taxon>
        <taxon>Dikarya</taxon>
        <taxon>Ascomycota</taxon>
        <taxon>Pezizomycotina</taxon>
        <taxon>Eurotiomycetes</taxon>
        <taxon>Eurotiomycetidae</taxon>
        <taxon>Onygenales</taxon>
        <taxon>Ajellomycetaceae</taxon>
        <taxon>Histoplasma</taxon>
    </lineage>
</organism>
<dbReference type="Proteomes" id="UP000670092">
    <property type="component" value="Unassembled WGS sequence"/>
</dbReference>
<reference evidence="1 2" key="1">
    <citation type="submission" date="2021-01" db="EMBL/GenBank/DDBJ databases">
        <title>Chromosome-level genome assembly of a human fungal pathogen reveals clustering of transcriptionally co-regulated genes.</title>
        <authorList>
            <person name="Voorhies M."/>
            <person name="Cohen S."/>
            <person name="Shea T.P."/>
            <person name="Petrus S."/>
            <person name="Munoz J.F."/>
            <person name="Poplawski S."/>
            <person name="Goldman W.E."/>
            <person name="Michael T."/>
            <person name="Cuomo C.A."/>
            <person name="Sil A."/>
            <person name="Beyhan S."/>
        </authorList>
    </citation>
    <scope>NUCLEOTIDE SEQUENCE [LARGE SCALE GENOMIC DNA]</scope>
    <source>
        <strain evidence="1 2">G184AR</strain>
    </source>
</reference>
<comment type="caution">
    <text evidence="1">The sequence shown here is derived from an EMBL/GenBank/DDBJ whole genome shotgun (WGS) entry which is preliminary data.</text>
</comment>